<dbReference type="AlphaFoldDB" id="A0A7C2BLB6"/>
<organism evidence="2">
    <name type="scientific">Thermosphaera aggregans</name>
    <dbReference type="NCBI Taxonomy" id="54254"/>
    <lineage>
        <taxon>Archaea</taxon>
        <taxon>Thermoproteota</taxon>
        <taxon>Thermoprotei</taxon>
        <taxon>Desulfurococcales</taxon>
        <taxon>Desulfurococcaceae</taxon>
        <taxon>Thermosphaera</taxon>
    </lineage>
</organism>
<gene>
    <name evidence="2" type="ORF">ENP55_03845</name>
</gene>
<dbReference type="EMBL" id="DSJT01000022">
    <property type="protein sequence ID" value="HEF87416.1"/>
    <property type="molecule type" value="Genomic_DNA"/>
</dbReference>
<accession>A0A7C2BLB6</accession>
<name>A0A7C2BLB6_9CREN</name>
<sequence length="65" mass="7422">MGQPLRNKAGGLDDTPLSKNKQQHHSFKNIVNVGNGFSIQTRKSFYHLYSDSTPKTRRKPDKHTL</sequence>
<proteinExistence type="predicted"/>
<protein>
    <submittedName>
        <fullName evidence="2">Uncharacterized protein</fullName>
    </submittedName>
</protein>
<reference evidence="2" key="1">
    <citation type="journal article" date="2020" name="mSystems">
        <title>Genome- and Community-Level Interaction Insights into Carbon Utilization and Element Cycling Functions of Hydrothermarchaeota in Hydrothermal Sediment.</title>
        <authorList>
            <person name="Zhou Z."/>
            <person name="Liu Y."/>
            <person name="Xu W."/>
            <person name="Pan J."/>
            <person name="Luo Z.H."/>
            <person name="Li M."/>
        </authorList>
    </citation>
    <scope>NUCLEOTIDE SEQUENCE [LARGE SCALE GENOMIC DNA]</scope>
    <source>
        <strain evidence="2">SpSt-23</strain>
    </source>
</reference>
<evidence type="ECO:0000256" key="1">
    <source>
        <dbReference type="SAM" id="MobiDB-lite"/>
    </source>
</evidence>
<feature type="region of interest" description="Disordered" evidence="1">
    <location>
        <begin position="1"/>
        <end position="28"/>
    </location>
</feature>
<evidence type="ECO:0000313" key="2">
    <source>
        <dbReference type="EMBL" id="HEF87416.1"/>
    </source>
</evidence>
<comment type="caution">
    <text evidence="2">The sequence shown here is derived from an EMBL/GenBank/DDBJ whole genome shotgun (WGS) entry which is preliminary data.</text>
</comment>